<feature type="compositionally biased region" description="Low complexity" evidence="1">
    <location>
        <begin position="80"/>
        <end position="89"/>
    </location>
</feature>
<feature type="compositionally biased region" description="Polar residues" evidence="1">
    <location>
        <begin position="120"/>
        <end position="141"/>
    </location>
</feature>
<proteinExistence type="predicted"/>
<protein>
    <submittedName>
        <fullName evidence="2">Uncharacterized protein</fullName>
    </submittedName>
</protein>
<evidence type="ECO:0000313" key="2">
    <source>
        <dbReference type="EMBL" id="KAK2957017.1"/>
    </source>
</evidence>
<feature type="compositionally biased region" description="Polar residues" evidence="1">
    <location>
        <begin position="16"/>
        <end position="27"/>
    </location>
</feature>
<reference evidence="2 3" key="1">
    <citation type="journal article" date="2022" name="bioRxiv">
        <title>Genomics of Preaxostyla Flagellates Illuminates Evolutionary Transitions and the Path Towards Mitochondrial Loss.</title>
        <authorList>
            <person name="Novak L.V.F."/>
            <person name="Treitli S.C."/>
            <person name="Pyrih J."/>
            <person name="Halakuc P."/>
            <person name="Pipaliya S.V."/>
            <person name="Vacek V."/>
            <person name="Brzon O."/>
            <person name="Soukal P."/>
            <person name="Eme L."/>
            <person name="Dacks J.B."/>
            <person name="Karnkowska A."/>
            <person name="Elias M."/>
            <person name="Hampl V."/>
        </authorList>
    </citation>
    <scope>NUCLEOTIDE SEQUENCE [LARGE SCALE GENOMIC DNA]</scope>
    <source>
        <strain evidence="2">NAU3</strain>
        <tissue evidence="2">Gut</tissue>
    </source>
</reference>
<feature type="region of interest" description="Disordered" evidence="1">
    <location>
        <begin position="1"/>
        <end position="142"/>
    </location>
</feature>
<dbReference type="EMBL" id="JARBJD010000050">
    <property type="protein sequence ID" value="KAK2957017.1"/>
    <property type="molecule type" value="Genomic_DNA"/>
</dbReference>
<dbReference type="Proteomes" id="UP001281761">
    <property type="component" value="Unassembled WGS sequence"/>
</dbReference>
<evidence type="ECO:0000256" key="1">
    <source>
        <dbReference type="SAM" id="MobiDB-lite"/>
    </source>
</evidence>
<evidence type="ECO:0000313" key="3">
    <source>
        <dbReference type="Proteomes" id="UP001281761"/>
    </source>
</evidence>
<name>A0ABQ9XZT5_9EUKA</name>
<feature type="compositionally biased region" description="Basic and acidic residues" evidence="1">
    <location>
        <begin position="1"/>
        <end position="12"/>
    </location>
</feature>
<keyword evidence="3" id="KW-1185">Reference proteome</keyword>
<comment type="caution">
    <text evidence="2">The sequence shown here is derived from an EMBL/GenBank/DDBJ whole genome shotgun (WGS) entry which is preliminary data.</text>
</comment>
<feature type="compositionally biased region" description="Basic residues" evidence="1">
    <location>
        <begin position="110"/>
        <end position="119"/>
    </location>
</feature>
<gene>
    <name evidence="2" type="ORF">BLNAU_8092</name>
</gene>
<sequence length="170" mass="17748">MTQLLSKDDLEHSILTPKQTKATGNMSSRKRSAVASPGTPGGLSFGTIHSGNALPPVRFGAETNEMNGVNETPWKPQVTAAAAGPAVGASQISDGPTELKRHSIAGTRPHPSHAQKKQLTRQSSAQLGSPSTTFPNTSPKQSVEIRSASIHNIDCVAIFVAADDELKAAC</sequence>
<organism evidence="2 3">
    <name type="scientific">Blattamonas nauphoetae</name>
    <dbReference type="NCBI Taxonomy" id="2049346"/>
    <lineage>
        <taxon>Eukaryota</taxon>
        <taxon>Metamonada</taxon>
        <taxon>Preaxostyla</taxon>
        <taxon>Oxymonadida</taxon>
        <taxon>Blattamonas</taxon>
    </lineage>
</organism>
<accession>A0ABQ9XZT5</accession>